<proteinExistence type="predicted"/>
<accession>A0A383BWI0</accession>
<protein>
    <submittedName>
        <fullName evidence="1">Uncharacterized protein</fullName>
    </submittedName>
</protein>
<name>A0A383BWI0_9ZZZZ</name>
<feature type="non-terminal residue" evidence="1">
    <location>
        <position position="1"/>
    </location>
</feature>
<dbReference type="AlphaFoldDB" id="A0A383BWI0"/>
<sequence>KDNGIGTNEIGGGWRIPRHAMATYRGQSMGVNEAAATAFADVLCDYGVKAYARSRID</sequence>
<dbReference type="EMBL" id="UINC01204001">
    <property type="protein sequence ID" value="SVE24517.1"/>
    <property type="molecule type" value="Genomic_DNA"/>
</dbReference>
<reference evidence="1" key="1">
    <citation type="submission" date="2018-05" db="EMBL/GenBank/DDBJ databases">
        <authorList>
            <person name="Lanie J.A."/>
            <person name="Ng W.-L."/>
            <person name="Kazmierczak K.M."/>
            <person name="Andrzejewski T.M."/>
            <person name="Davidsen T.M."/>
            <person name="Wayne K.J."/>
            <person name="Tettelin H."/>
            <person name="Glass J.I."/>
            <person name="Rusch D."/>
            <person name="Podicherti R."/>
            <person name="Tsui H.-C.T."/>
            <person name="Winkler M.E."/>
        </authorList>
    </citation>
    <scope>NUCLEOTIDE SEQUENCE</scope>
</reference>
<organism evidence="1">
    <name type="scientific">marine metagenome</name>
    <dbReference type="NCBI Taxonomy" id="408172"/>
    <lineage>
        <taxon>unclassified sequences</taxon>
        <taxon>metagenomes</taxon>
        <taxon>ecological metagenomes</taxon>
    </lineage>
</organism>
<evidence type="ECO:0000313" key="1">
    <source>
        <dbReference type="EMBL" id="SVE24517.1"/>
    </source>
</evidence>
<gene>
    <name evidence="1" type="ORF">METZ01_LOCUS477371</name>
</gene>